<organism evidence="4 5">
    <name type="scientific">Profundicola chukchiensis</name>
    <dbReference type="NCBI Taxonomy" id="2961959"/>
    <lineage>
        <taxon>Bacteria</taxon>
        <taxon>Pseudomonadati</taxon>
        <taxon>Bacteroidota</taxon>
        <taxon>Flavobacteriia</taxon>
        <taxon>Flavobacteriales</taxon>
        <taxon>Weeksellaceae</taxon>
        <taxon>Profundicola</taxon>
    </lineage>
</organism>
<gene>
    <name evidence="4" type="ORF">NMK71_09330</name>
</gene>
<dbReference type="Pfam" id="PF00106">
    <property type="entry name" value="adh_short"/>
    <property type="match status" value="1"/>
</dbReference>
<dbReference type="GO" id="GO:0016491">
    <property type="term" value="F:oxidoreductase activity"/>
    <property type="evidence" value="ECO:0007669"/>
    <property type="project" value="UniProtKB-KW"/>
</dbReference>
<evidence type="ECO:0000256" key="3">
    <source>
        <dbReference type="RuleBase" id="RU000363"/>
    </source>
</evidence>
<comment type="similarity">
    <text evidence="1 3">Belongs to the short-chain dehydrogenases/reductases (SDR) family.</text>
</comment>
<dbReference type="InterPro" id="IPR036291">
    <property type="entry name" value="NAD(P)-bd_dom_sf"/>
</dbReference>
<dbReference type="Proteomes" id="UP001152599">
    <property type="component" value="Unassembled WGS sequence"/>
</dbReference>
<comment type="caution">
    <text evidence="4">The sequence shown here is derived from an EMBL/GenBank/DDBJ whole genome shotgun (WGS) entry which is preliminary data.</text>
</comment>
<dbReference type="GO" id="GO:0016020">
    <property type="term" value="C:membrane"/>
    <property type="evidence" value="ECO:0007669"/>
    <property type="project" value="TreeGrafter"/>
</dbReference>
<keyword evidence="2" id="KW-0560">Oxidoreductase</keyword>
<proteinExistence type="inferred from homology"/>
<protein>
    <submittedName>
        <fullName evidence="4">SDR family oxidoreductase</fullName>
    </submittedName>
</protein>
<sequence length="231" mass="25493">MKVKNIIITGGSRGIGRALVEKCLKEGHNVFVISRSEALLKEIAEISNDEQFRYAPLDLATIEDYQDIHDYIKDWKTVDVLYNNAGLLIKKPFQELTPSDFLASYKVNFLAPTMLIQSLHSKFTKDSHIVNVTTMGAVQGSVKFPELSAYGSSKATLVTLSEVLAQEFGEEGPSINCVALGAVQTEMLETAFPGIQAPVQPHEMAEYLYDFGLKAHQFMNGKIVQCSSTTP</sequence>
<dbReference type="PANTHER" id="PTHR44196:SF1">
    <property type="entry name" value="DEHYDROGENASE_REDUCTASE SDR FAMILY MEMBER 7B"/>
    <property type="match status" value="1"/>
</dbReference>
<dbReference type="Gene3D" id="3.40.50.720">
    <property type="entry name" value="NAD(P)-binding Rossmann-like Domain"/>
    <property type="match status" value="1"/>
</dbReference>
<evidence type="ECO:0000256" key="2">
    <source>
        <dbReference type="ARBA" id="ARBA00023002"/>
    </source>
</evidence>
<dbReference type="AlphaFoldDB" id="A0A9X4N155"/>
<dbReference type="InterPro" id="IPR002347">
    <property type="entry name" value="SDR_fam"/>
</dbReference>
<dbReference type="PRINTS" id="PR00081">
    <property type="entry name" value="GDHRDH"/>
</dbReference>
<dbReference type="RefSeq" id="WP_304420974.1">
    <property type="nucleotide sequence ID" value="NZ_JANCMU010000005.1"/>
</dbReference>
<dbReference type="SUPFAM" id="SSF51735">
    <property type="entry name" value="NAD(P)-binding Rossmann-fold domains"/>
    <property type="match status" value="1"/>
</dbReference>
<evidence type="ECO:0000313" key="4">
    <source>
        <dbReference type="EMBL" id="MDG4946616.1"/>
    </source>
</evidence>
<reference evidence="4" key="1">
    <citation type="submission" date="2022-07" db="EMBL/GenBank/DDBJ databases">
        <title>Description and genome-wide analysis of Profundicola chukchiensis gen. nov., sp. nov., marine bacteria isolated from bottom sediments of the Chukchi Sea.</title>
        <authorList>
            <person name="Romanenko L."/>
            <person name="Otstavnykh N."/>
            <person name="Kurilenko V."/>
            <person name="Eremeev V."/>
            <person name="Velansky P."/>
            <person name="Mikhailov V."/>
            <person name="Isaeva M."/>
        </authorList>
    </citation>
    <scope>NUCLEOTIDE SEQUENCE</scope>
    <source>
        <strain evidence="4">KMM 9713</strain>
    </source>
</reference>
<dbReference type="PRINTS" id="PR00080">
    <property type="entry name" value="SDRFAMILY"/>
</dbReference>
<keyword evidence="5" id="KW-1185">Reference proteome</keyword>
<dbReference type="EMBL" id="JANCMU010000005">
    <property type="protein sequence ID" value="MDG4946616.1"/>
    <property type="molecule type" value="Genomic_DNA"/>
</dbReference>
<name>A0A9X4N155_9FLAO</name>
<dbReference type="CDD" id="cd05233">
    <property type="entry name" value="SDR_c"/>
    <property type="match status" value="1"/>
</dbReference>
<accession>A0A9X4N155</accession>
<dbReference type="PANTHER" id="PTHR44196">
    <property type="entry name" value="DEHYDROGENASE/REDUCTASE SDR FAMILY MEMBER 7B"/>
    <property type="match status" value="1"/>
</dbReference>
<evidence type="ECO:0000313" key="5">
    <source>
        <dbReference type="Proteomes" id="UP001152599"/>
    </source>
</evidence>
<evidence type="ECO:0000256" key="1">
    <source>
        <dbReference type="ARBA" id="ARBA00006484"/>
    </source>
</evidence>